<dbReference type="OrthoDB" id="9758757at2"/>
<sequence>MINKIISFSINNKFIIGLLTLALIGVGIWSMSTVNLGSVPDITNNQVQVITQSPNLATEDIEQFVTYPVELSMGNLPGVTEIRSVSRFGLSVVTIVFEDDMGIYKPRQLVQEKLNEVRGQIPEKFGSPSMGPITTGLGEIYQYTIKPQMGYDTVYSPTELRTIQDWIVKRQMTLVDGVVEVNSFGGNIKQYEIAINPEKLNALNVSISQVFDALQRNNVNTGGAYIEKNKMANFIRGEGLVRSLNDIRTIVIKTENGVPVTIGDAAEEVQFGSQVRYGAFTQDGREAVGGMVLMLKGANPNKVIANVQERMETVEQSLPEGLSIEPFLDRSVLIERTTSTVTQNLLEGALIVIFALVILLGSLRGGLITATTIPLSLLFAFILMKQFNVWANLMSLGAIDFGIIIDGAVIIIEGTVYEIQKRIRSGKVKFNQGVMDEVAYDAGSTMMGSAFFGQIIILIVFAPILFLTGVEGKMFRPMAFTFGFAMIGAIFLCLTYVPMMSALFMKPIQNKKNWFGKFERWLEKVSDKIIGGIQKGYMPLLKGALRLKFIVLGAAVVLLIVAGLIFSRMGGEFVPQLDEGDIAMQALIRPGSGLSETIDVSTKIEDILLQNFPEIKTAVARIGVADIPTDPMPMDIADMFIVLEKDMDKWTSADSKEALIEKIKEKLNDDLTGVNLVFSQPVELRFNELLTGVREDVAVKLYGEDLDVLAEKANQMGEIIQTVPGVGDVNPERTSGLPQMTVRFNRDKIAQYGLDIEKINDYISAAFAGGTAGVIFEGEKRFDMVIRFDEAHRQNIDDLRTLYIDLPDGTQVPIKEVADISYIPGPMQISRDNTFRRTYVGVNARGRDVESVVNDIQQKLDEELDLPPGYYITYGGEFENLQRAKGRLQIVVPIALFLIFVLLYFALQSFSQSIMIYIAIPLAAIGGIFALWLRDMPFSISAGVGFIVLFGVAVLNGLVLINRFNSLKEEGVTSIRERIFTGTKERIRPIMLTATTDIFGFLPMAFSSSAGAEVQRPLATVVIGGMLTATLLTLVVLPVLYTFVEKRREKKEQNKSGSSNSRSFVTILVVGLVLSATFTANAQTDTTSYEYPLQDTLQTISLEEAKELAIKNYPQLKAAQLEIKSEEVLRKTAYELGNTQIFTGKEEVGNGSDGVYTKVGVQQQGIDIFGIVPRLKLQEERVALAENALDLTSIGIEREVSRAWAAVYAQKRTFQVYKKMDSIFEDIERAARIRYETEATSKLEYLATSNQANEVKIQLEQAFRDYVTALQRLNLWFVSDTLYDVPNLPAEALDTPLNFLLESLENHPLLRVSEQRVEVAKAVTRERKSEFLPKLQGQYSRQEVNGQPGFYQYQFGIQIPVFFGPELGRTQEAKVNRRIAEQNFYQDKLELETAYKNMREEYIKWRNSWNYYKEEALPLAKEQQDGAVLAFKEGAIDYVTFLQNIRDAIRIEVNSWSAFNDYLDSRYQLEYYLKNSN</sequence>
<dbReference type="Gene3D" id="3.30.70.1320">
    <property type="entry name" value="Multidrug efflux transporter AcrB pore domain like"/>
    <property type="match status" value="1"/>
</dbReference>
<proteinExistence type="inferred from homology"/>
<dbReference type="SUPFAM" id="SSF82714">
    <property type="entry name" value="Multidrug efflux transporter AcrB TolC docking domain, DN and DC subdomains"/>
    <property type="match status" value="2"/>
</dbReference>
<dbReference type="Pfam" id="PF00873">
    <property type="entry name" value="ACR_tran"/>
    <property type="match status" value="1"/>
</dbReference>
<dbReference type="InterPro" id="IPR027463">
    <property type="entry name" value="AcrB_DN_DC_subdom"/>
</dbReference>
<evidence type="ECO:0000313" key="8">
    <source>
        <dbReference type="EMBL" id="APU70164.1"/>
    </source>
</evidence>
<accession>A0A1L7IA96</accession>
<keyword evidence="6" id="KW-1133">Transmembrane helix</keyword>
<dbReference type="EMBL" id="CP016359">
    <property type="protein sequence ID" value="APU70164.1"/>
    <property type="molecule type" value="Genomic_DNA"/>
</dbReference>
<reference evidence="8 9" key="1">
    <citation type="submission" date="2016-07" db="EMBL/GenBank/DDBJ databases">
        <title>Multi-omics approach to identify versatile polysaccharide utilization systems of a marine flavobacterium Gramella flava.</title>
        <authorList>
            <person name="Tang K."/>
        </authorList>
    </citation>
    <scope>NUCLEOTIDE SEQUENCE [LARGE SCALE GENOMIC DNA]</scope>
    <source>
        <strain evidence="8 9">JLT2011</strain>
    </source>
</reference>
<keyword evidence="9" id="KW-1185">Reference proteome</keyword>
<dbReference type="GO" id="GO:0015562">
    <property type="term" value="F:efflux transmembrane transporter activity"/>
    <property type="evidence" value="ECO:0007669"/>
    <property type="project" value="InterPro"/>
</dbReference>
<keyword evidence="3" id="KW-0813">Transport</keyword>
<dbReference type="SUPFAM" id="SSF56954">
    <property type="entry name" value="Outer membrane efflux proteins (OEP)"/>
    <property type="match status" value="1"/>
</dbReference>
<evidence type="ECO:0000256" key="4">
    <source>
        <dbReference type="ARBA" id="ARBA00022475"/>
    </source>
</evidence>
<dbReference type="KEGG" id="gfl:GRFL_3440"/>
<dbReference type="Gene3D" id="1.20.1640.10">
    <property type="entry name" value="Multidrug efflux transporter AcrB transmembrane domain"/>
    <property type="match status" value="2"/>
</dbReference>
<evidence type="ECO:0000256" key="7">
    <source>
        <dbReference type="ARBA" id="ARBA00023136"/>
    </source>
</evidence>
<keyword evidence="7" id="KW-0472">Membrane</keyword>
<dbReference type="InterPro" id="IPR001036">
    <property type="entry name" value="Acrflvin-R"/>
</dbReference>
<dbReference type="PANTHER" id="PTHR32063:SF24">
    <property type="entry name" value="CATION EFFLUX SYSTEM (ACRB_ACRD_ACRF FAMILY)"/>
    <property type="match status" value="1"/>
</dbReference>
<dbReference type="GO" id="GO:0005886">
    <property type="term" value="C:plasma membrane"/>
    <property type="evidence" value="ECO:0007669"/>
    <property type="project" value="UniProtKB-SubCell"/>
</dbReference>
<dbReference type="PANTHER" id="PTHR32063">
    <property type="match status" value="1"/>
</dbReference>
<dbReference type="Gene3D" id="3.30.70.1430">
    <property type="entry name" value="Multidrug efflux transporter AcrB pore domain"/>
    <property type="match status" value="2"/>
</dbReference>
<name>A0A1L7IA96_9FLAO</name>
<dbReference type="Gene3D" id="3.30.2090.10">
    <property type="entry name" value="Multidrug efflux transporter AcrB TolC docking domain, DN and DC subdomains"/>
    <property type="match status" value="2"/>
</dbReference>
<dbReference type="Proteomes" id="UP000186230">
    <property type="component" value="Chromosome"/>
</dbReference>
<dbReference type="Gene3D" id="1.20.1600.10">
    <property type="entry name" value="Outer membrane efflux proteins (OEP)"/>
    <property type="match status" value="1"/>
</dbReference>
<evidence type="ECO:0000256" key="2">
    <source>
        <dbReference type="ARBA" id="ARBA00010942"/>
    </source>
</evidence>
<comment type="subcellular location">
    <subcellularLocation>
        <location evidence="1">Cell membrane</location>
        <topology evidence="1">Multi-pass membrane protein</topology>
    </subcellularLocation>
</comment>
<dbReference type="NCBIfam" id="TIGR00914">
    <property type="entry name" value="2A0601"/>
    <property type="match status" value="1"/>
</dbReference>
<dbReference type="STRING" id="1229726.GRFL_3440"/>
<dbReference type="GO" id="GO:0008324">
    <property type="term" value="F:monoatomic cation transmembrane transporter activity"/>
    <property type="evidence" value="ECO:0007669"/>
    <property type="project" value="InterPro"/>
</dbReference>
<dbReference type="RefSeq" id="WP_083645718.1">
    <property type="nucleotide sequence ID" value="NZ_AMRU01000004.1"/>
</dbReference>
<keyword evidence="4" id="KW-1003">Cell membrane</keyword>
<dbReference type="GO" id="GO:0042910">
    <property type="term" value="F:xenobiotic transmembrane transporter activity"/>
    <property type="evidence" value="ECO:0007669"/>
    <property type="project" value="TreeGrafter"/>
</dbReference>
<organism evidence="8 9">
    <name type="scientific">Christiangramia flava JLT2011</name>
    <dbReference type="NCBI Taxonomy" id="1229726"/>
    <lineage>
        <taxon>Bacteria</taxon>
        <taxon>Pseudomonadati</taxon>
        <taxon>Bacteroidota</taxon>
        <taxon>Flavobacteriia</taxon>
        <taxon>Flavobacteriales</taxon>
        <taxon>Flavobacteriaceae</taxon>
        <taxon>Christiangramia</taxon>
    </lineage>
</organism>
<dbReference type="Gene3D" id="3.30.70.1440">
    <property type="entry name" value="Multidrug efflux transporter AcrB pore domain"/>
    <property type="match status" value="1"/>
</dbReference>
<dbReference type="InterPro" id="IPR004763">
    <property type="entry name" value="CusA-like"/>
</dbReference>
<evidence type="ECO:0000256" key="6">
    <source>
        <dbReference type="ARBA" id="ARBA00022989"/>
    </source>
</evidence>
<dbReference type="SUPFAM" id="SSF82866">
    <property type="entry name" value="Multidrug efflux transporter AcrB transmembrane domain"/>
    <property type="match status" value="2"/>
</dbReference>
<dbReference type="SUPFAM" id="SSF82693">
    <property type="entry name" value="Multidrug efflux transporter AcrB pore domain, PN1, PN2, PC1 and PC2 subdomains"/>
    <property type="match status" value="2"/>
</dbReference>
<evidence type="ECO:0000256" key="3">
    <source>
        <dbReference type="ARBA" id="ARBA00022448"/>
    </source>
</evidence>
<keyword evidence="5" id="KW-0812">Transmembrane</keyword>
<evidence type="ECO:0000313" key="9">
    <source>
        <dbReference type="Proteomes" id="UP000186230"/>
    </source>
</evidence>
<dbReference type="PRINTS" id="PR00702">
    <property type="entry name" value="ACRIFLAVINRP"/>
</dbReference>
<evidence type="ECO:0000256" key="1">
    <source>
        <dbReference type="ARBA" id="ARBA00004651"/>
    </source>
</evidence>
<protein>
    <submittedName>
        <fullName evidence="8">Cobalt-zinc-cadmium resistance protein CzcA</fullName>
    </submittedName>
</protein>
<gene>
    <name evidence="8" type="ORF">GRFL_3440</name>
</gene>
<evidence type="ECO:0000256" key="5">
    <source>
        <dbReference type="ARBA" id="ARBA00022692"/>
    </source>
</evidence>
<comment type="similarity">
    <text evidence="2">Belongs to the resistance-nodulation-cell division (RND) (TC 2.A.6) family.</text>
</comment>